<sequence length="553" mass="60346">MATLVVDPNSGFCSKTMTFHSLRSPVSLPPQSALISSIDFFFSMLQSSPPSPTAVVLIDATTRRRILHTELIFRFENLVTYLRTHFGLSKGDCAVVFTPNNIFTPILYLSLLSIGVVISPVNPAATVPEIHHLIRHSKPVIAFASSDSAHKIPLLKHGVVAIDSVEFESLMESPSEKTENRGIKVNQSDVATILYSSGTTGGIKGVALTHRNLTAVIAGGMRPVGSSPTVVLCTVPLFHVYGLVLSLRSMVSGDCMVITGGSRSFDLRNMYGVISEYRVSHLALAPPLIVKMVNDTAIMDGYDLSSLEAILCGGAHLSKSMIQRLRKRLPKVKLAQAYGLTETTGRVFSTMVPDETQVEGATGKLMPNCEAKIVDPETGAALPPAKPGELWVRGPLVMKGYVDNEEATVGTLDSDGWLRTGDLCYINNEGFLFFVDRIKELIKYKGYQVAPAELEHLLNSHPDVVESAVVPFSDEEAGQVPVAFVVRQSGSNIDESKLKHFVAQQVSPYKRIRRIMFIDSLPKNASGKVMRKELVIKLSSATSKLTSYIMRHY</sequence>
<keyword evidence="3" id="KW-0436">Ligase</keyword>
<comment type="cofactor">
    <cofactor evidence="1">
        <name>Mg(2+)</name>
        <dbReference type="ChEBI" id="CHEBI:18420"/>
    </cofactor>
</comment>
<dbReference type="InterPro" id="IPR020845">
    <property type="entry name" value="AMP-binding_CS"/>
</dbReference>
<dbReference type="Pfam" id="PF13193">
    <property type="entry name" value="AMP-binding_C"/>
    <property type="match status" value="1"/>
</dbReference>
<dbReference type="InterPro" id="IPR042099">
    <property type="entry name" value="ANL_N_sf"/>
</dbReference>
<accession>A0A5D2EA20</accession>
<evidence type="ECO:0000259" key="4">
    <source>
        <dbReference type="Pfam" id="PF00501"/>
    </source>
</evidence>
<reference evidence="6 7" key="1">
    <citation type="submission" date="2019-06" db="EMBL/GenBank/DDBJ databases">
        <title>WGS assembly of Gossypium darwinii.</title>
        <authorList>
            <person name="Chen Z.J."/>
            <person name="Sreedasyam A."/>
            <person name="Ando A."/>
            <person name="Song Q."/>
            <person name="De L."/>
            <person name="Hulse-Kemp A."/>
            <person name="Ding M."/>
            <person name="Ye W."/>
            <person name="Kirkbride R."/>
            <person name="Jenkins J."/>
            <person name="Plott C."/>
            <person name="Lovell J."/>
            <person name="Lin Y.-M."/>
            <person name="Vaughn R."/>
            <person name="Liu B."/>
            <person name="Li W."/>
            <person name="Simpson S."/>
            <person name="Scheffler B."/>
            <person name="Saski C."/>
            <person name="Grover C."/>
            <person name="Hu G."/>
            <person name="Conover J."/>
            <person name="Carlson J."/>
            <person name="Shu S."/>
            <person name="Boston L."/>
            <person name="Williams M."/>
            <person name="Peterson D."/>
            <person name="Mcgee K."/>
            <person name="Jones D."/>
            <person name="Wendel J."/>
            <person name="Stelly D."/>
            <person name="Grimwood J."/>
            <person name="Schmutz J."/>
        </authorList>
    </citation>
    <scope>NUCLEOTIDE SEQUENCE [LARGE SCALE GENOMIC DNA]</scope>
    <source>
        <strain evidence="6">1808015.09</strain>
    </source>
</reference>
<comment type="similarity">
    <text evidence="2">Belongs to the ATP-dependent AMP-binding enzyme family.</text>
</comment>
<evidence type="ECO:0000259" key="5">
    <source>
        <dbReference type="Pfam" id="PF13193"/>
    </source>
</evidence>
<feature type="domain" description="AMP-dependent synthetase/ligase" evidence="4">
    <location>
        <begin position="52"/>
        <end position="401"/>
    </location>
</feature>
<dbReference type="PROSITE" id="PS00455">
    <property type="entry name" value="AMP_BINDING"/>
    <property type="match status" value="1"/>
</dbReference>
<dbReference type="AlphaFoldDB" id="A0A5D2EA20"/>
<dbReference type="PANTHER" id="PTHR24096:SF362">
    <property type="entry name" value="4-COUMARATE--COA LIGASE-LIKE 9"/>
    <property type="match status" value="1"/>
</dbReference>
<dbReference type="PANTHER" id="PTHR24096">
    <property type="entry name" value="LONG-CHAIN-FATTY-ACID--COA LIGASE"/>
    <property type="match status" value="1"/>
</dbReference>
<evidence type="ECO:0000256" key="1">
    <source>
        <dbReference type="ARBA" id="ARBA00001946"/>
    </source>
</evidence>
<dbReference type="GO" id="GO:0016405">
    <property type="term" value="F:CoA-ligase activity"/>
    <property type="evidence" value="ECO:0007669"/>
    <property type="project" value="TreeGrafter"/>
</dbReference>
<dbReference type="Gene3D" id="3.30.300.30">
    <property type="match status" value="1"/>
</dbReference>
<evidence type="ECO:0000256" key="2">
    <source>
        <dbReference type="ARBA" id="ARBA00006432"/>
    </source>
</evidence>
<dbReference type="FunFam" id="3.30.300.30:FF:000007">
    <property type="entry name" value="4-coumarate--CoA ligase 2"/>
    <property type="match status" value="1"/>
</dbReference>
<protein>
    <recommendedName>
        <fullName evidence="8">4-coumarate--CoA ligase</fullName>
    </recommendedName>
</protein>
<proteinExistence type="inferred from homology"/>
<organism evidence="6 7">
    <name type="scientific">Gossypium darwinii</name>
    <name type="common">Darwin's cotton</name>
    <name type="synonym">Gossypium barbadense var. darwinii</name>
    <dbReference type="NCBI Taxonomy" id="34276"/>
    <lineage>
        <taxon>Eukaryota</taxon>
        <taxon>Viridiplantae</taxon>
        <taxon>Streptophyta</taxon>
        <taxon>Embryophyta</taxon>
        <taxon>Tracheophyta</taxon>
        <taxon>Spermatophyta</taxon>
        <taxon>Magnoliopsida</taxon>
        <taxon>eudicotyledons</taxon>
        <taxon>Gunneridae</taxon>
        <taxon>Pentapetalae</taxon>
        <taxon>rosids</taxon>
        <taxon>malvids</taxon>
        <taxon>Malvales</taxon>
        <taxon>Malvaceae</taxon>
        <taxon>Malvoideae</taxon>
        <taxon>Gossypium</taxon>
    </lineage>
</organism>
<dbReference type="Pfam" id="PF00501">
    <property type="entry name" value="AMP-binding"/>
    <property type="match status" value="1"/>
</dbReference>
<gene>
    <name evidence="6" type="ORF">ES288_A12G171400v1</name>
</gene>
<feature type="domain" description="AMP-binding enzyme C-terminal" evidence="5">
    <location>
        <begin position="453"/>
        <end position="528"/>
    </location>
</feature>
<dbReference type="Proteomes" id="UP000323506">
    <property type="component" value="Chromosome A12"/>
</dbReference>
<keyword evidence="7" id="KW-1185">Reference proteome</keyword>
<dbReference type="Gene3D" id="3.40.50.12780">
    <property type="entry name" value="N-terminal domain of ligase-like"/>
    <property type="match status" value="1"/>
</dbReference>
<dbReference type="InterPro" id="IPR000873">
    <property type="entry name" value="AMP-dep_synth/lig_dom"/>
</dbReference>
<dbReference type="EMBL" id="CM017699">
    <property type="protein sequence ID" value="TYG90314.1"/>
    <property type="molecule type" value="Genomic_DNA"/>
</dbReference>
<evidence type="ECO:0000256" key="3">
    <source>
        <dbReference type="ARBA" id="ARBA00022598"/>
    </source>
</evidence>
<evidence type="ECO:0000313" key="7">
    <source>
        <dbReference type="Proteomes" id="UP000323506"/>
    </source>
</evidence>
<evidence type="ECO:0000313" key="6">
    <source>
        <dbReference type="EMBL" id="TYG90314.1"/>
    </source>
</evidence>
<dbReference type="InterPro" id="IPR025110">
    <property type="entry name" value="AMP-bd_C"/>
</dbReference>
<dbReference type="SUPFAM" id="SSF56801">
    <property type="entry name" value="Acetyl-CoA synthetase-like"/>
    <property type="match status" value="1"/>
</dbReference>
<dbReference type="InterPro" id="IPR045851">
    <property type="entry name" value="AMP-bd_C_sf"/>
</dbReference>
<evidence type="ECO:0008006" key="8">
    <source>
        <dbReference type="Google" id="ProtNLM"/>
    </source>
</evidence>
<name>A0A5D2EA20_GOSDA</name>